<dbReference type="PROSITE" id="PS50262">
    <property type="entry name" value="G_PROTEIN_RECEP_F1_2"/>
    <property type="match status" value="1"/>
</dbReference>
<feature type="transmembrane region" description="Helical" evidence="8">
    <location>
        <begin position="137"/>
        <end position="155"/>
    </location>
</feature>
<protein>
    <recommendedName>
        <fullName evidence="9">G-protein coupled receptors family 1 profile domain-containing protein</fullName>
    </recommendedName>
</protein>
<gene>
    <name evidence="10" type="ORF">XAT740_LOCUS19514</name>
</gene>
<accession>A0A814QSD0</accession>
<reference evidence="10" key="1">
    <citation type="submission" date="2021-02" db="EMBL/GenBank/DDBJ databases">
        <authorList>
            <person name="Nowell W R."/>
        </authorList>
    </citation>
    <scope>NUCLEOTIDE SEQUENCE</scope>
</reference>
<evidence type="ECO:0000256" key="7">
    <source>
        <dbReference type="ARBA" id="ARBA00023224"/>
    </source>
</evidence>
<dbReference type="PANTHER" id="PTHR24243">
    <property type="entry name" value="G-PROTEIN COUPLED RECEPTOR"/>
    <property type="match status" value="1"/>
</dbReference>
<evidence type="ECO:0000313" key="10">
    <source>
        <dbReference type="EMBL" id="CAF1123551.1"/>
    </source>
</evidence>
<name>A0A814QSD0_ADIRI</name>
<dbReference type="EMBL" id="CAJNOR010001332">
    <property type="protein sequence ID" value="CAF1123551.1"/>
    <property type="molecule type" value="Genomic_DNA"/>
</dbReference>
<dbReference type="Gene3D" id="1.20.1070.10">
    <property type="entry name" value="Rhodopsin 7-helix transmembrane proteins"/>
    <property type="match status" value="1"/>
</dbReference>
<dbReference type="PANTHER" id="PTHR24243:SF230">
    <property type="entry name" value="G-PROTEIN COUPLED RECEPTORS FAMILY 1 PROFILE DOMAIN-CONTAINING PROTEIN"/>
    <property type="match status" value="1"/>
</dbReference>
<evidence type="ECO:0000313" key="11">
    <source>
        <dbReference type="Proteomes" id="UP000663828"/>
    </source>
</evidence>
<dbReference type="Proteomes" id="UP000663828">
    <property type="component" value="Unassembled WGS sequence"/>
</dbReference>
<evidence type="ECO:0000259" key="9">
    <source>
        <dbReference type="PROSITE" id="PS50262"/>
    </source>
</evidence>
<feature type="transmembrane region" description="Helical" evidence="8">
    <location>
        <begin position="51"/>
        <end position="74"/>
    </location>
</feature>
<evidence type="ECO:0000256" key="4">
    <source>
        <dbReference type="ARBA" id="ARBA00023040"/>
    </source>
</evidence>
<keyword evidence="7" id="KW-0807">Transducer</keyword>
<feature type="transmembrane region" description="Helical" evidence="8">
    <location>
        <begin position="175"/>
        <end position="199"/>
    </location>
</feature>
<evidence type="ECO:0000256" key="8">
    <source>
        <dbReference type="SAM" id="Phobius"/>
    </source>
</evidence>
<evidence type="ECO:0000256" key="5">
    <source>
        <dbReference type="ARBA" id="ARBA00023136"/>
    </source>
</evidence>
<feature type="transmembrane region" description="Helical" evidence="8">
    <location>
        <begin position="94"/>
        <end position="116"/>
    </location>
</feature>
<dbReference type="GO" id="GO:0004930">
    <property type="term" value="F:G protein-coupled receptor activity"/>
    <property type="evidence" value="ECO:0007669"/>
    <property type="project" value="UniProtKB-KW"/>
</dbReference>
<comment type="caution">
    <text evidence="10">The sequence shown here is derived from an EMBL/GenBank/DDBJ whole genome shotgun (WGS) entry which is preliminary data.</text>
</comment>
<feature type="transmembrane region" description="Helical" evidence="8">
    <location>
        <begin position="220"/>
        <end position="241"/>
    </location>
</feature>
<feature type="transmembrane region" description="Helical" evidence="8">
    <location>
        <begin position="15"/>
        <end position="39"/>
    </location>
</feature>
<keyword evidence="3 8" id="KW-1133">Transmembrane helix</keyword>
<comment type="subcellular location">
    <subcellularLocation>
        <location evidence="1">Membrane</location>
        <topology evidence="1">Multi-pass membrane protein</topology>
    </subcellularLocation>
</comment>
<dbReference type="InterPro" id="IPR017452">
    <property type="entry name" value="GPCR_Rhodpsn_7TM"/>
</dbReference>
<keyword evidence="5 8" id="KW-0472">Membrane</keyword>
<organism evidence="10 11">
    <name type="scientific">Adineta ricciae</name>
    <name type="common">Rotifer</name>
    <dbReference type="NCBI Taxonomy" id="249248"/>
    <lineage>
        <taxon>Eukaryota</taxon>
        <taxon>Metazoa</taxon>
        <taxon>Spiralia</taxon>
        <taxon>Gnathifera</taxon>
        <taxon>Rotifera</taxon>
        <taxon>Eurotatoria</taxon>
        <taxon>Bdelloidea</taxon>
        <taxon>Adinetida</taxon>
        <taxon>Adinetidae</taxon>
        <taxon>Adineta</taxon>
    </lineage>
</organism>
<dbReference type="AlphaFoldDB" id="A0A814QSD0"/>
<keyword evidence="6" id="KW-0675">Receptor</keyword>
<keyword evidence="11" id="KW-1185">Reference proteome</keyword>
<evidence type="ECO:0000256" key="3">
    <source>
        <dbReference type="ARBA" id="ARBA00022989"/>
    </source>
</evidence>
<keyword evidence="4" id="KW-0297">G-protein coupled receptor</keyword>
<feature type="domain" description="G-protein coupled receptors family 1 profile" evidence="9">
    <location>
        <begin position="30"/>
        <end position="284"/>
    </location>
</feature>
<keyword evidence="2 8" id="KW-0812">Transmembrane</keyword>
<feature type="transmembrane region" description="Helical" evidence="8">
    <location>
        <begin position="261"/>
        <end position="286"/>
    </location>
</feature>
<proteinExistence type="predicted"/>
<evidence type="ECO:0000256" key="2">
    <source>
        <dbReference type="ARBA" id="ARBA00022692"/>
    </source>
</evidence>
<dbReference type="GO" id="GO:0005886">
    <property type="term" value="C:plasma membrane"/>
    <property type="evidence" value="ECO:0007669"/>
    <property type="project" value="TreeGrafter"/>
</dbReference>
<evidence type="ECO:0000256" key="6">
    <source>
        <dbReference type="ARBA" id="ARBA00023170"/>
    </source>
</evidence>
<sequence>MTSLAQSILLASQQFTIYVSFIILFSGVAGHLCNIFVLLKLKIFRGNPATTYLIAESIVNLFQMLIPFTTRIAINGFANDLTQTSLLWCKLRSVFAQSSTLISLSIVCFAAIDQYFSTSYRPYLRRASSPRIAQGSIIIAILLWILHGIPVAIFFEIRSSSGCNLYNLGIVNYVAYVYYLFLTGTIPITISTLFAILAYRNVRRIIRRQIPIRRRKLDQQLTAMIIVRVAFLVVTTLPYVLQRIYSYVVYVSKEDAVHRAAIQLVGAITISFFYMNYSGSFYLFLISSARYRRQVRNVFVRGCRMDRTRRNQIAPRTQVSSDAYDLQSIS</sequence>
<dbReference type="SUPFAM" id="SSF81321">
    <property type="entry name" value="Family A G protein-coupled receptor-like"/>
    <property type="match status" value="1"/>
</dbReference>
<evidence type="ECO:0000256" key="1">
    <source>
        <dbReference type="ARBA" id="ARBA00004141"/>
    </source>
</evidence>